<accession>A0A2N8ZIQ5</accession>
<keyword evidence="2" id="KW-1185">Reference proteome</keyword>
<dbReference type="OrthoDB" id="9180944at2"/>
<sequence>MIVSNAFNENLTEKSKQHWLSYWKHFDKKHYHFCAEVNCTNEYHHGALVKQNSVAEEFLFVIPLCKEHSNSFRDQIELDQNIEIIPAELSL</sequence>
<dbReference type="RefSeq" id="WP_102524168.1">
    <property type="nucleotide sequence ID" value="NZ_LT960612.1"/>
</dbReference>
<proteinExistence type="predicted"/>
<dbReference type="Proteomes" id="UP000235828">
    <property type="component" value="Chromosome B"/>
</dbReference>
<dbReference type="EMBL" id="LT960612">
    <property type="protein sequence ID" value="SON51777.1"/>
    <property type="molecule type" value="Genomic_DNA"/>
</dbReference>
<organism evidence="1 2">
    <name type="scientific">Vibrio tapetis subsp. tapetis</name>
    <dbReference type="NCBI Taxonomy" id="1671868"/>
    <lineage>
        <taxon>Bacteria</taxon>
        <taxon>Pseudomonadati</taxon>
        <taxon>Pseudomonadota</taxon>
        <taxon>Gammaproteobacteria</taxon>
        <taxon>Vibrionales</taxon>
        <taxon>Vibrionaceae</taxon>
        <taxon>Vibrio</taxon>
    </lineage>
</organism>
<gene>
    <name evidence="1" type="ORF">VTAP4600_B0166</name>
</gene>
<name>A0A2N8ZIQ5_9VIBR</name>
<evidence type="ECO:0000313" key="1">
    <source>
        <dbReference type="EMBL" id="SON51777.1"/>
    </source>
</evidence>
<dbReference type="KEGG" id="vta:B0166"/>
<reference evidence="1 2" key="1">
    <citation type="submission" date="2017-10" db="EMBL/GenBank/DDBJ databases">
        <authorList>
            <person name="Banno H."/>
            <person name="Chua N.-H."/>
        </authorList>
    </citation>
    <scope>NUCLEOTIDE SEQUENCE [LARGE SCALE GENOMIC DNA]</scope>
    <source>
        <strain evidence="1">Vibrio tapetis CECT4600</strain>
    </source>
</reference>
<protein>
    <submittedName>
        <fullName evidence="1">Uncharacterized protein</fullName>
    </submittedName>
</protein>
<dbReference type="AlphaFoldDB" id="A0A2N8ZIQ5"/>
<evidence type="ECO:0000313" key="2">
    <source>
        <dbReference type="Proteomes" id="UP000235828"/>
    </source>
</evidence>